<reference evidence="2" key="2">
    <citation type="submission" date="2020-12" db="EMBL/GenBank/DDBJ databases">
        <title>New Spironucleus salmonicida genome in near-complete chromosomes.</title>
        <authorList>
            <person name="Xu F."/>
            <person name="Kurt Z."/>
            <person name="Jimenez-Gonzalez A."/>
            <person name="Astvaldsson A."/>
            <person name="Andersson J.O."/>
            <person name="Svard S.G."/>
        </authorList>
    </citation>
    <scope>NUCLEOTIDE SEQUENCE</scope>
    <source>
        <strain evidence="2">ATCC 50377</strain>
    </source>
</reference>
<reference evidence="1 2" key="1">
    <citation type="journal article" date="2014" name="PLoS Genet.">
        <title>The Genome of Spironucleus salmonicida Highlights a Fish Pathogen Adapted to Fluctuating Environments.</title>
        <authorList>
            <person name="Xu F."/>
            <person name="Jerlstrom-Hultqvist J."/>
            <person name="Einarsson E."/>
            <person name="Astvaldsson A."/>
            <person name="Svard S.G."/>
            <person name="Andersson J.O."/>
        </authorList>
    </citation>
    <scope>NUCLEOTIDE SEQUENCE</scope>
    <source>
        <strain evidence="2">ATCC 50377</strain>
    </source>
</reference>
<gene>
    <name evidence="1" type="ORF">SS50377_13465</name>
    <name evidence="2" type="ORF">SS50377_27562</name>
</gene>
<name>V6LQ08_9EUKA</name>
<organism evidence="1">
    <name type="scientific">Spironucleus salmonicida</name>
    <dbReference type="NCBI Taxonomy" id="348837"/>
    <lineage>
        <taxon>Eukaryota</taxon>
        <taxon>Metamonada</taxon>
        <taxon>Diplomonadida</taxon>
        <taxon>Hexamitidae</taxon>
        <taxon>Hexamitinae</taxon>
        <taxon>Spironucleus</taxon>
    </lineage>
</organism>
<dbReference type="Proteomes" id="UP000018208">
    <property type="component" value="Unassembled WGS sequence"/>
</dbReference>
<evidence type="ECO:0000313" key="2">
    <source>
        <dbReference type="EMBL" id="KAH0571261.1"/>
    </source>
</evidence>
<dbReference type="VEuPathDB" id="GiardiaDB:SS50377_27562"/>
<protein>
    <submittedName>
        <fullName evidence="1">Uncharacterized protein</fullName>
    </submittedName>
</protein>
<dbReference type="EMBL" id="KI546073">
    <property type="protein sequence ID" value="EST46660.1"/>
    <property type="molecule type" value="Genomic_DNA"/>
</dbReference>
<accession>V6LQ08</accession>
<evidence type="ECO:0000313" key="3">
    <source>
        <dbReference type="Proteomes" id="UP000018208"/>
    </source>
</evidence>
<sequence length="145" mass="16425">MHQKLTFQQKCFLAILHPITAVKLTLTHHMHKLNLNFLQSFFFYFTSLESLYFAKEHKQAPPPPAIQPLFSSILTAQSDAFSIQKHTAQSVQLDQLKAEVVAVGDCSIVELCEFVVKIHEIDDLVEGNFSQKGIQMVALLHAFTK</sequence>
<dbReference type="EMBL" id="AUWU02000007">
    <property type="protein sequence ID" value="KAH0571261.1"/>
    <property type="molecule type" value="Genomic_DNA"/>
</dbReference>
<keyword evidence="3" id="KW-1185">Reference proteome</keyword>
<proteinExistence type="predicted"/>
<evidence type="ECO:0000313" key="1">
    <source>
        <dbReference type="EMBL" id="EST46660.1"/>
    </source>
</evidence>
<dbReference type="AlphaFoldDB" id="V6LQ08"/>